<dbReference type="GO" id="GO:0005509">
    <property type="term" value="F:calcium ion binding"/>
    <property type="evidence" value="ECO:0007669"/>
    <property type="project" value="InterPro"/>
</dbReference>
<evidence type="ECO:0000313" key="3">
    <source>
        <dbReference type="EMBL" id="CAB3752558.1"/>
    </source>
</evidence>
<organism evidence="3 4">
    <name type="scientific">Paraburkholderia humisilvae</name>
    <dbReference type="NCBI Taxonomy" id="627669"/>
    <lineage>
        <taxon>Bacteria</taxon>
        <taxon>Pseudomonadati</taxon>
        <taxon>Pseudomonadota</taxon>
        <taxon>Betaproteobacteria</taxon>
        <taxon>Burkholderiales</taxon>
        <taxon>Burkholderiaceae</taxon>
        <taxon>Paraburkholderia</taxon>
    </lineage>
</organism>
<dbReference type="Proteomes" id="UP000494363">
    <property type="component" value="Unassembled WGS sequence"/>
</dbReference>
<dbReference type="AlphaFoldDB" id="A0A6J5DEG3"/>
<dbReference type="RefSeq" id="WP_175226126.1">
    <property type="nucleotide sequence ID" value="NZ_CADIKH010000007.1"/>
</dbReference>
<reference evidence="3 4" key="1">
    <citation type="submission" date="2020-04" db="EMBL/GenBank/DDBJ databases">
        <authorList>
            <person name="De Canck E."/>
        </authorList>
    </citation>
    <scope>NUCLEOTIDE SEQUENCE [LARGE SCALE GENOMIC DNA]</scope>
    <source>
        <strain evidence="3 4">LMG 29542</strain>
    </source>
</reference>
<sequence>MSVSLINSTVTDLLHQSRDRNAANTADTNGSSDAAVASGAAGAQAGLPNGSQTTANTSGTNSPSSIETFSPAAQMLSQWASEGLTIARFSLLGFGLTPSDVNNAEQSKQGLLALMNKLEVGVQNLADFNANGGKGTMGGLAFAAQFLGLTTDSIEEAKQSPDKMTALLNRITNLVPNWQYETPTNPFGTPPANSPVSAPGADAAAPRASSTAGAPSQSGSGDGPVVGGTVSAQDFTRLVEQFGGSADEAKQLFAAMDTDQNGSLSNLEVVNELGRLSTDSTSAVSQMVMALMDTDHNGNVSGDEFFNFQRALQGSEKAPT</sequence>
<dbReference type="EMBL" id="CADIKH010000007">
    <property type="protein sequence ID" value="CAB3752558.1"/>
    <property type="molecule type" value="Genomic_DNA"/>
</dbReference>
<dbReference type="SMART" id="SM00054">
    <property type="entry name" value="EFh"/>
    <property type="match status" value="2"/>
</dbReference>
<dbReference type="Gene3D" id="1.10.238.10">
    <property type="entry name" value="EF-hand"/>
    <property type="match status" value="1"/>
</dbReference>
<dbReference type="PROSITE" id="PS00018">
    <property type="entry name" value="EF_HAND_1"/>
    <property type="match status" value="2"/>
</dbReference>
<gene>
    <name evidence="3" type="ORF">LMG29542_01809</name>
</gene>
<dbReference type="InterPro" id="IPR018247">
    <property type="entry name" value="EF_Hand_1_Ca_BS"/>
</dbReference>
<feature type="compositionally biased region" description="Low complexity" evidence="1">
    <location>
        <begin position="30"/>
        <end position="46"/>
    </location>
</feature>
<dbReference type="SUPFAM" id="SSF47473">
    <property type="entry name" value="EF-hand"/>
    <property type="match status" value="1"/>
</dbReference>
<dbReference type="PROSITE" id="PS50222">
    <property type="entry name" value="EF_HAND_2"/>
    <property type="match status" value="2"/>
</dbReference>
<dbReference type="InterPro" id="IPR002048">
    <property type="entry name" value="EF_hand_dom"/>
</dbReference>
<proteinExistence type="predicted"/>
<evidence type="ECO:0000256" key="1">
    <source>
        <dbReference type="SAM" id="MobiDB-lite"/>
    </source>
</evidence>
<feature type="domain" description="EF-hand" evidence="2">
    <location>
        <begin position="280"/>
        <end position="315"/>
    </location>
</feature>
<feature type="compositionally biased region" description="Low complexity" evidence="1">
    <location>
        <begin position="194"/>
        <end position="216"/>
    </location>
</feature>
<name>A0A6J5DEG3_9BURK</name>
<protein>
    <recommendedName>
        <fullName evidence="2">EF-hand domain-containing protein</fullName>
    </recommendedName>
</protein>
<keyword evidence="4" id="KW-1185">Reference proteome</keyword>
<feature type="region of interest" description="Disordered" evidence="1">
    <location>
        <begin position="181"/>
        <end position="229"/>
    </location>
</feature>
<feature type="domain" description="EF-hand" evidence="2">
    <location>
        <begin position="244"/>
        <end position="279"/>
    </location>
</feature>
<accession>A0A6J5DEG3</accession>
<feature type="region of interest" description="Disordered" evidence="1">
    <location>
        <begin position="22"/>
        <end position="65"/>
    </location>
</feature>
<dbReference type="InterPro" id="IPR011992">
    <property type="entry name" value="EF-hand-dom_pair"/>
</dbReference>
<dbReference type="CDD" id="cd00051">
    <property type="entry name" value="EFh"/>
    <property type="match status" value="1"/>
</dbReference>
<evidence type="ECO:0000259" key="2">
    <source>
        <dbReference type="PROSITE" id="PS50222"/>
    </source>
</evidence>
<evidence type="ECO:0000313" key="4">
    <source>
        <dbReference type="Proteomes" id="UP000494363"/>
    </source>
</evidence>
<feature type="compositionally biased region" description="Polar residues" evidence="1">
    <location>
        <begin position="49"/>
        <end position="65"/>
    </location>
</feature>
<dbReference type="Pfam" id="PF13499">
    <property type="entry name" value="EF-hand_7"/>
    <property type="match status" value="1"/>
</dbReference>